<feature type="compositionally biased region" description="Basic and acidic residues" evidence="3">
    <location>
        <begin position="58"/>
        <end position="72"/>
    </location>
</feature>
<proteinExistence type="predicted"/>
<keyword evidence="2" id="KW-0186">Copper</keyword>
<gene>
    <name evidence="6" type="ORF">B4915_07805</name>
</gene>
<evidence type="ECO:0000313" key="6">
    <source>
        <dbReference type="EMBL" id="PRI10793.1"/>
    </source>
</evidence>
<dbReference type="SUPFAM" id="SSF81296">
    <property type="entry name" value="E set domains"/>
    <property type="match status" value="1"/>
</dbReference>
<keyword evidence="7" id="KW-1185">Reference proteome</keyword>
<dbReference type="Gene3D" id="2.60.40.1220">
    <property type="match status" value="1"/>
</dbReference>
<dbReference type="InterPro" id="IPR014756">
    <property type="entry name" value="Ig_E-set"/>
</dbReference>
<reference evidence="6 7" key="1">
    <citation type="journal article" date="2017" name="New Microbes New Infect">
        <title>Genome sequence of 'Leucobacter massiliensis' sp. nov. isolated from human pharynx after travel to the 2014 Hajj.</title>
        <authorList>
            <person name="Leangapichart T."/>
            <person name="Gautret P."/>
            <person name="Nguyen T.T."/>
            <person name="Armstrong N."/>
            <person name="Rolain J.M."/>
        </authorList>
    </citation>
    <scope>NUCLEOTIDE SEQUENCE [LARGE SCALE GENOMIC DNA]</scope>
    <source>
        <strain evidence="6 7">122RC15</strain>
    </source>
</reference>
<evidence type="ECO:0000256" key="2">
    <source>
        <dbReference type="ARBA" id="ARBA00023008"/>
    </source>
</evidence>
<feature type="transmembrane region" description="Helical" evidence="4">
    <location>
        <begin position="360"/>
        <end position="383"/>
    </location>
</feature>
<dbReference type="Pfam" id="PF04234">
    <property type="entry name" value="CopC"/>
    <property type="match status" value="1"/>
</dbReference>
<feature type="domain" description="CopC" evidence="5">
    <location>
        <begin position="214"/>
        <end position="302"/>
    </location>
</feature>
<keyword evidence="1" id="KW-0732">Signal</keyword>
<keyword evidence="4" id="KW-0812">Transmembrane</keyword>
<dbReference type="GO" id="GO:0005507">
    <property type="term" value="F:copper ion binding"/>
    <property type="evidence" value="ECO:0007669"/>
    <property type="project" value="InterPro"/>
</dbReference>
<dbReference type="Proteomes" id="UP000238650">
    <property type="component" value="Unassembled WGS sequence"/>
</dbReference>
<feature type="region of interest" description="Disordered" evidence="3">
    <location>
        <begin position="1"/>
        <end position="146"/>
    </location>
</feature>
<accession>A0A2S9QMJ1</accession>
<comment type="caution">
    <text evidence="6">The sequence shown here is derived from an EMBL/GenBank/DDBJ whole genome shotgun (WGS) entry which is preliminary data.</text>
</comment>
<feature type="compositionally biased region" description="Low complexity" evidence="3">
    <location>
        <begin position="93"/>
        <end position="108"/>
    </location>
</feature>
<dbReference type="GO" id="GO:0042597">
    <property type="term" value="C:periplasmic space"/>
    <property type="evidence" value="ECO:0007669"/>
    <property type="project" value="InterPro"/>
</dbReference>
<dbReference type="InterPro" id="IPR014755">
    <property type="entry name" value="Cu-Rt/internalin_Ig-like"/>
</dbReference>
<evidence type="ECO:0000256" key="1">
    <source>
        <dbReference type="ARBA" id="ARBA00022729"/>
    </source>
</evidence>
<dbReference type="InterPro" id="IPR007348">
    <property type="entry name" value="CopC_dom"/>
</dbReference>
<evidence type="ECO:0000256" key="4">
    <source>
        <dbReference type="SAM" id="Phobius"/>
    </source>
</evidence>
<feature type="compositionally biased region" description="Low complexity" evidence="3">
    <location>
        <begin position="338"/>
        <end position="355"/>
    </location>
</feature>
<keyword evidence="4" id="KW-0472">Membrane</keyword>
<feature type="region of interest" description="Disordered" evidence="3">
    <location>
        <begin position="320"/>
        <end position="355"/>
    </location>
</feature>
<keyword evidence="4" id="KW-1133">Transmembrane helix</keyword>
<evidence type="ECO:0000313" key="7">
    <source>
        <dbReference type="Proteomes" id="UP000238650"/>
    </source>
</evidence>
<evidence type="ECO:0000259" key="5">
    <source>
        <dbReference type="Pfam" id="PF04234"/>
    </source>
</evidence>
<name>A0A2S9QMJ1_9MICO</name>
<feature type="compositionally biased region" description="Basic residues" evidence="3">
    <location>
        <begin position="1"/>
        <end position="18"/>
    </location>
</feature>
<evidence type="ECO:0000256" key="3">
    <source>
        <dbReference type="SAM" id="MobiDB-lite"/>
    </source>
</evidence>
<dbReference type="GO" id="GO:0046688">
    <property type="term" value="P:response to copper ion"/>
    <property type="evidence" value="ECO:0007669"/>
    <property type="project" value="InterPro"/>
</dbReference>
<sequence>MDRRPGRSHGPRQRHARRGAVSARSAPRPRERRGRAGLCGARHPRARRGARRRRLRLRRDVVRPRRRRDADHCPAAPRRARIPRAHPPDPARAPRATDPRPAACPAEPARAHLVGARRLGPHPPPRGGHQPPRPARDRGLSRTRRLTLPISRRGRRHAPNRQCRRIPRRPMSQSARVPAHAPVTPRTGRFARLAAVAALVAVPVLGFASPALAHDELLGVVPVADADGGVESVRLTFSNSIIEVGTEIVVTDDAGDDVTDGDPVIDGPDVTQPLTADLAPGAYDAAWRVVSSDGHPIEGFFVLNVPESGDATVQLGTAAGEAASDDAGTAEHSEETESAPAEEGAAQPEAVAGETQEAPVGVVIAIVVGGVAVIAVAVAALTVGRRRRERGMAADAQGPAGPANGSATDKSGTAADDRGDRA</sequence>
<dbReference type="EMBL" id="MWZD01000017">
    <property type="protein sequence ID" value="PRI10793.1"/>
    <property type="molecule type" value="Genomic_DNA"/>
</dbReference>
<organism evidence="6 7">
    <name type="scientific">Leucobacter massiliensis</name>
    <dbReference type="NCBI Taxonomy" id="1686285"/>
    <lineage>
        <taxon>Bacteria</taxon>
        <taxon>Bacillati</taxon>
        <taxon>Actinomycetota</taxon>
        <taxon>Actinomycetes</taxon>
        <taxon>Micrococcales</taxon>
        <taxon>Microbacteriaceae</taxon>
        <taxon>Leucobacter</taxon>
    </lineage>
</organism>
<feature type="region of interest" description="Disordered" evidence="3">
    <location>
        <begin position="387"/>
        <end position="422"/>
    </location>
</feature>
<protein>
    <recommendedName>
        <fullName evidence="5">CopC domain-containing protein</fullName>
    </recommendedName>
</protein>
<feature type="compositionally biased region" description="Basic residues" evidence="3">
    <location>
        <begin position="42"/>
        <end position="57"/>
    </location>
</feature>
<dbReference type="AlphaFoldDB" id="A0A2S9QMJ1"/>